<proteinExistence type="predicted"/>
<evidence type="ECO:0000313" key="1">
    <source>
        <dbReference type="EMBL" id="MCF8713722.1"/>
    </source>
</evidence>
<dbReference type="RefSeq" id="WP_236957682.1">
    <property type="nucleotide sequence ID" value="NZ_JAETXX010000001.1"/>
</dbReference>
<sequence>MLSKGLKDEENERLSRILESLLKIEFVPSLWEKEQRPKVDEQLEKAYLLSLKFIIETNVDILLEKLHTQNLSFENYEELGDLLLKIIEVETDKNQRNLADKAIAIYEYAQVESKLFSFELIQKIQKAESYKA</sequence>
<comment type="caution">
    <text evidence="1">The sequence shown here is derived from an EMBL/GenBank/DDBJ whole genome shotgun (WGS) entry which is preliminary data.</text>
</comment>
<dbReference type="Proteomes" id="UP000829517">
    <property type="component" value="Unassembled WGS sequence"/>
</dbReference>
<organism evidence="1 2">
    <name type="scientific">Joostella atrarenae</name>
    <dbReference type="NCBI Taxonomy" id="679257"/>
    <lineage>
        <taxon>Bacteria</taxon>
        <taxon>Pseudomonadati</taxon>
        <taxon>Bacteroidota</taxon>
        <taxon>Flavobacteriia</taxon>
        <taxon>Flavobacteriales</taxon>
        <taxon>Flavobacteriaceae</taxon>
        <taxon>Joostella</taxon>
    </lineage>
</organism>
<name>A0ABS9IZW6_9FLAO</name>
<dbReference type="EMBL" id="JAETXX010000001">
    <property type="protein sequence ID" value="MCF8713722.1"/>
    <property type="molecule type" value="Genomic_DNA"/>
</dbReference>
<gene>
    <name evidence="1" type="ORF">JM658_02690</name>
</gene>
<accession>A0ABS9IZW6</accession>
<protein>
    <submittedName>
        <fullName evidence="1">Uncharacterized protein</fullName>
    </submittedName>
</protein>
<reference evidence="1 2" key="1">
    <citation type="submission" date="2021-01" db="EMBL/GenBank/DDBJ databases">
        <title>Genome sequencing of Joostella atrarenae M1-2 (= KCTC 23194).</title>
        <authorList>
            <person name="Zakaria M.R."/>
            <person name="Lam M.Q."/>
            <person name="Chong C.S."/>
        </authorList>
    </citation>
    <scope>NUCLEOTIDE SEQUENCE [LARGE SCALE GENOMIC DNA]</scope>
    <source>
        <strain evidence="1 2">M1-2</strain>
    </source>
</reference>
<keyword evidence="2" id="KW-1185">Reference proteome</keyword>
<evidence type="ECO:0000313" key="2">
    <source>
        <dbReference type="Proteomes" id="UP000829517"/>
    </source>
</evidence>